<feature type="transmembrane region" description="Helical" evidence="1">
    <location>
        <begin position="34"/>
        <end position="52"/>
    </location>
</feature>
<feature type="transmembrane region" description="Helical" evidence="1">
    <location>
        <begin position="87"/>
        <end position="120"/>
    </location>
</feature>
<name>A0A853BLU1_9ACTN</name>
<feature type="transmembrane region" description="Helical" evidence="1">
    <location>
        <begin position="58"/>
        <end position="75"/>
    </location>
</feature>
<reference evidence="2 3" key="1">
    <citation type="submission" date="2020-07" db="EMBL/GenBank/DDBJ databases">
        <title>Sequencing the genomes of 1000 actinobacteria strains.</title>
        <authorList>
            <person name="Klenk H.-P."/>
        </authorList>
    </citation>
    <scope>NUCLEOTIDE SEQUENCE [LARGE SCALE GENOMIC DNA]</scope>
    <source>
        <strain evidence="2 3">DSM 45927</strain>
    </source>
</reference>
<accession>A0A853BLU1</accession>
<dbReference type="EMBL" id="JACCFO010000001">
    <property type="protein sequence ID" value="NYI95637.1"/>
    <property type="molecule type" value="Genomic_DNA"/>
</dbReference>
<evidence type="ECO:0000313" key="2">
    <source>
        <dbReference type="EMBL" id="NYI95637.1"/>
    </source>
</evidence>
<proteinExistence type="predicted"/>
<keyword evidence="1" id="KW-0472">Membrane</keyword>
<keyword evidence="1" id="KW-1133">Transmembrane helix</keyword>
<dbReference type="AlphaFoldDB" id="A0A853BLU1"/>
<evidence type="ECO:0008006" key="4">
    <source>
        <dbReference type="Google" id="ProtNLM"/>
    </source>
</evidence>
<dbReference type="Pfam" id="PF16316">
    <property type="entry name" value="DUF4956"/>
    <property type="match status" value="1"/>
</dbReference>
<gene>
    <name evidence="2" type="ORF">HNR12_001914</name>
</gene>
<dbReference type="Proteomes" id="UP000575985">
    <property type="component" value="Unassembled WGS sequence"/>
</dbReference>
<feature type="transmembrane region" description="Helical" evidence="1">
    <location>
        <begin position="6"/>
        <end position="25"/>
    </location>
</feature>
<protein>
    <recommendedName>
        <fullName evidence="4">Permease</fullName>
    </recommendedName>
</protein>
<comment type="caution">
    <text evidence="2">The sequence shown here is derived from an EMBL/GenBank/DDBJ whole genome shotgun (WGS) entry which is preliminary data.</text>
</comment>
<evidence type="ECO:0000256" key="1">
    <source>
        <dbReference type="SAM" id="Phobius"/>
    </source>
</evidence>
<sequence>MNVTVLPALAADVIAIAVLACLIYYRRHRRADLMFAYIALNTGIFTVCTLLMSQRVELAIGFGLFGVLSIIRLRSDEISQREVGYYFVALALGLVNALAQGSFGVLIGLDLLLLATMYVADHPALTGRSRRRVVVLDVVHHDDAGLRADLERRLRAPVTKVVVNEVDYVRDAMVVDVRFLADRRPEDAWPAVPARLATRLSRANGAGSAAAGERR</sequence>
<evidence type="ECO:0000313" key="3">
    <source>
        <dbReference type="Proteomes" id="UP000575985"/>
    </source>
</evidence>
<keyword evidence="1" id="KW-0812">Transmembrane</keyword>
<organism evidence="2 3">
    <name type="scientific">Streptomonospora nanhaiensis</name>
    <dbReference type="NCBI Taxonomy" id="1323731"/>
    <lineage>
        <taxon>Bacteria</taxon>
        <taxon>Bacillati</taxon>
        <taxon>Actinomycetota</taxon>
        <taxon>Actinomycetes</taxon>
        <taxon>Streptosporangiales</taxon>
        <taxon>Nocardiopsidaceae</taxon>
        <taxon>Streptomonospora</taxon>
    </lineage>
</organism>
<dbReference type="InterPro" id="IPR032531">
    <property type="entry name" value="DUF4956"/>
</dbReference>
<dbReference type="RefSeq" id="WP_179767129.1">
    <property type="nucleotide sequence ID" value="NZ_JACCFO010000001.1"/>
</dbReference>
<keyword evidence="3" id="KW-1185">Reference proteome</keyword>